<dbReference type="PANTHER" id="PTHR10587">
    <property type="entry name" value="GLYCOSYL TRANSFERASE-RELATED"/>
    <property type="match status" value="1"/>
</dbReference>
<keyword evidence="1" id="KW-0812">Transmembrane</keyword>
<evidence type="ECO:0000313" key="3">
    <source>
        <dbReference type="EMBL" id="MBN7774005.1"/>
    </source>
</evidence>
<dbReference type="CDD" id="cd10944">
    <property type="entry name" value="CE4_SmPgdA_like"/>
    <property type="match status" value="1"/>
</dbReference>
<evidence type="ECO:0000259" key="2">
    <source>
        <dbReference type="PROSITE" id="PS51677"/>
    </source>
</evidence>
<name>A0A939DAB1_CLOAM</name>
<dbReference type="Proteomes" id="UP000664545">
    <property type="component" value="Unassembled WGS sequence"/>
</dbReference>
<evidence type="ECO:0000313" key="4">
    <source>
        <dbReference type="Proteomes" id="UP000664545"/>
    </source>
</evidence>
<keyword evidence="1" id="KW-1133">Transmembrane helix</keyword>
<organism evidence="3 4">
    <name type="scientific">Clostridium aminobutyricum</name>
    <dbReference type="NCBI Taxonomy" id="33953"/>
    <lineage>
        <taxon>Bacteria</taxon>
        <taxon>Bacillati</taxon>
        <taxon>Bacillota</taxon>
        <taxon>Clostridia</taxon>
        <taxon>Eubacteriales</taxon>
        <taxon>Clostridiaceae</taxon>
        <taxon>Clostridium</taxon>
    </lineage>
</organism>
<sequence length="301" mass="33863">MEERSVTFYKRLIIITALSILIIIMGLLTFFIGNVLEVWNSFDKEVSQKASNQLTINSDNGLSVKPTTAAGVATKQNSIEKEEKTAEHEQEVAVSAPVSEKVVYLTFDDGPSQNTTEILKILEEEQVKATFFFNTTERKHLDSVIKEAFDEGHAVGVLTSTGNDYDTIYASVNSYIEDFQAAYDRIYDITGVRPTIFRFPGGSINGYNKNIYPALIEEMKARGYVYFDWNVCAQDYSRAASQADIVKNATKIPHRSNECIVLMHDIGYDSEGSAIKEIIQFYRANGYSFQKLSKDVKPITF</sequence>
<accession>A0A939DAB1</accession>
<dbReference type="Pfam" id="PF01522">
    <property type="entry name" value="Polysacc_deac_1"/>
    <property type="match status" value="1"/>
</dbReference>
<dbReference type="RefSeq" id="WP_206582837.1">
    <property type="nucleotide sequence ID" value="NZ_JAFJZZ010000005.1"/>
</dbReference>
<dbReference type="PANTHER" id="PTHR10587:SF125">
    <property type="entry name" value="POLYSACCHARIDE DEACETYLASE YHEN-RELATED"/>
    <property type="match status" value="1"/>
</dbReference>
<feature type="transmembrane region" description="Helical" evidence="1">
    <location>
        <begin position="12"/>
        <end position="32"/>
    </location>
</feature>
<gene>
    <name evidence="3" type="ORF">JYB65_11580</name>
</gene>
<dbReference type="GO" id="GO:0016810">
    <property type="term" value="F:hydrolase activity, acting on carbon-nitrogen (but not peptide) bonds"/>
    <property type="evidence" value="ECO:0007669"/>
    <property type="project" value="InterPro"/>
</dbReference>
<comment type="caution">
    <text evidence="3">The sequence shown here is derived from an EMBL/GenBank/DDBJ whole genome shotgun (WGS) entry which is preliminary data.</text>
</comment>
<reference evidence="3" key="1">
    <citation type="submission" date="2021-02" db="EMBL/GenBank/DDBJ databases">
        <title>Abyssanaerobacter marinus gen.nov., sp., nov, anaerobic bacterium isolated from the Onnuri vent field of Indian Ocean and suggestion of Mogibacteriaceae fam. nov., and proposal of reclassification of ambiguous this family's genus member.</title>
        <authorList>
            <person name="Kim Y.J."/>
            <person name="Yang J.-A."/>
        </authorList>
    </citation>
    <scope>NUCLEOTIDE SEQUENCE</scope>
    <source>
        <strain evidence="3">DSM 2634</strain>
    </source>
</reference>
<dbReference type="InterPro" id="IPR002509">
    <property type="entry name" value="NODB_dom"/>
</dbReference>
<proteinExistence type="predicted"/>
<dbReference type="InterPro" id="IPR050248">
    <property type="entry name" value="Polysacc_deacetylase_ArnD"/>
</dbReference>
<dbReference type="EMBL" id="JAFJZZ010000005">
    <property type="protein sequence ID" value="MBN7774005.1"/>
    <property type="molecule type" value="Genomic_DNA"/>
</dbReference>
<keyword evidence="1" id="KW-0472">Membrane</keyword>
<dbReference type="Gene3D" id="3.20.20.370">
    <property type="entry name" value="Glycoside hydrolase/deacetylase"/>
    <property type="match status" value="1"/>
</dbReference>
<dbReference type="GO" id="GO:0005975">
    <property type="term" value="P:carbohydrate metabolic process"/>
    <property type="evidence" value="ECO:0007669"/>
    <property type="project" value="InterPro"/>
</dbReference>
<feature type="domain" description="NodB homology" evidence="2">
    <location>
        <begin position="101"/>
        <end position="290"/>
    </location>
</feature>
<dbReference type="InterPro" id="IPR011330">
    <property type="entry name" value="Glyco_hydro/deAcase_b/a-brl"/>
</dbReference>
<protein>
    <submittedName>
        <fullName evidence="3">Polysaccharide deacetylase</fullName>
    </submittedName>
</protein>
<dbReference type="SUPFAM" id="SSF88713">
    <property type="entry name" value="Glycoside hydrolase/deacetylase"/>
    <property type="match status" value="1"/>
</dbReference>
<dbReference type="AlphaFoldDB" id="A0A939DAB1"/>
<dbReference type="PROSITE" id="PS51677">
    <property type="entry name" value="NODB"/>
    <property type="match status" value="1"/>
</dbReference>
<keyword evidence="4" id="KW-1185">Reference proteome</keyword>
<evidence type="ECO:0000256" key="1">
    <source>
        <dbReference type="SAM" id="Phobius"/>
    </source>
</evidence>